<comment type="caution">
    <text evidence="4">The sequence shown here is derived from an EMBL/GenBank/DDBJ whole genome shotgun (WGS) entry which is preliminary data.</text>
</comment>
<feature type="transmembrane region" description="Helical" evidence="3">
    <location>
        <begin position="419"/>
        <end position="440"/>
    </location>
</feature>
<proteinExistence type="predicted"/>
<feature type="transmembrane region" description="Helical" evidence="3">
    <location>
        <begin position="275"/>
        <end position="296"/>
    </location>
</feature>
<feature type="region of interest" description="Disordered" evidence="2">
    <location>
        <begin position="1"/>
        <end position="22"/>
    </location>
</feature>
<dbReference type="Proteomes" id="UP001497525">
    <property type="component" value="Unassembled WGS sequence"/>
</dbReference>
<evidence type="ECO:0008006" key="6">
    <source>
        <dbReference type="Google" id="ProtNLM"/>
    </source>
</evidence>
<dbReference type="PANTHER" id="PTHR11388">
    <property type="entry name" value="ORGANIC ANION TRANSPORTER"/>
    <property type="match status" value="1"/>
</dbReference>
<evidence type="ECO:0000256" key="1">
    <source>
        <dbReference type="ARBA" id="ARBA00023157"/>
    </source>
</evidence>
<evidence type="ECO:0000313" key="4">
    <source>
        <dbReference type="EMBL" id="CAL5136756.1"/>
    </source>
</evidence>
<dbReference type="InterPro" id="IPR036259">
    <property type="entry name" value="MFS_trans_sf"/>
</dbReference>
<keyword evidence="3" id="KW-0472">Membrane</keyword>
<feature type="compositionally biased region" description="Polar residues" evidence="2">
    <location>
        <begin position="1035"/>
        <end position="1045"/>
    </location>
</feature>
<dbReference type="InterPro" id="IPR004156">
    <property type="entry name" value="OATP"/>
</dbReference>
<organism evidence="4 5">
    <name type="scientific">Calicophoron daubneyi</name>
    <name type="common">Rumen fluke</name>
    <name type="synonym">Paramphistomum daubneyi</name>
    <dbReference type="NCBI Taxonomy" id="300641"/>
    <lineage>
        <taxon>Eukaryota</taxon>
        <taxon>Metazoa</taxon>
        <taxon>Spiralia</taxon>
        <taxon>Lophotrochozoa</taxon>
        <taxon>Platyhelminthes</taxon>
        <taxon>Trematoda</taxon>
        <taxon>Digenea</taxon>
        <taxon>Plagiorchiida</taxon>
        <taxon>Pronocephalata</taxon>
        <taxon>Paramphistomoidea</taxon>
        <taxon>Paramphistomidae</taxon>
        <taxon>Calicophoron</taxon>
    </lineage>
</organism>
<protein>
    <recommendedName>
        <fullName evidence="6">Solute carrier organic anion transporter family member</fullName>
    </recommendedName>
</protein>
<dbReference type="GO" id="GO:0043252">
    <property type="term" value="P:sodium-independent organic anion transport"/>
    <property type="evidence" value="ECO:0007669"/>
    <property type="project" value="TreeGrafter"/>
</dbReference>
<reference evidence="4" key="1">
    <citation type="submission" date="2024-06" db="EMBL/GenBank/DDBJ databases">
        <authorList>
            <person name="Liu X."/>
            <person name="Lenzi L."/>
            <person name="Haldenby T S."/>
            <person name="Uol C."/>
        </authorList>
    </citation>
    <scope>NUCLEOTIDE SEQUENCE</scope>
</reference>
<feature type="transmembrane region" description="Helical" evidence="3">
    <location>
        <begin position="308"/>
        <end position="328"/>
    </location>
</feature>
<keyword evidence="3" id="KW-1133">Transmembrane helix</keyword>
<keyword evidence="1" id="KW-1015">Disulfide bond</keyword>
<dbReference type="Gene3D" id="1.20.1250.20">
    <property type="entry name" value="MFS general substrate transporter like domains"/>
    <property type="match status" value="1"/>
</dbReference>
<accession>A0AAV2TK15</accession>
<feature type="region of interest" description="Disordered" evidence="2">
    <location>
        <begin position="1083"/>
        <end position="1105"/>
    </location>
</feature>
<dbReference type="GO" id="GO:0015347">
    <property type="term" value="F:sodium-independent organic anion transmembrane transporter activity"/>
    <property type="evidence" value="ECO:0007669"/>
    <property type="project" value="TreeGrafter"/>
</dbReference>
<name>A0AAV2TK15_CALDB</name>
<dbReference type="SUPFAM" id="SSF103473">
    <property type="entry name" value="MFS general substrate transporter"/>
    <property type="match status" value="2"/>
</dbReference>
<gene>
    <name evidence="4" type="ORF">CDAUBV1_LOCUS10872</name>
</gene>
<feature type="compositionally biased region" description="Polar residues" evidence="2">
    <location>
        <begin position="1083"/>
        <end position="1092"/>
    </location>
</feature>
<feature type="region of interest" description="Disordered" evidence="2">
    <location>
        <begin position="1035"/>
        <end position="1069"/>
    </location>
</feature>
<sequence length="1105" mass="121144">MPTLDSSVDNSEPSAELPPDVNSDVRLPINWNTNVVNFISSCGHPGLVRRTSFGACHAPDRASNFWQQHRRNLSAATTVGVCRIHETPDASSKHPYSVFFNMYPQSNNFNSYYKPNYSRQKLFGHARNISDPTSGWECYRVDVKPSIGPQLPEFPVLPLLQTSQRHSTTFPDDYSAELKSQTSPYIPSWQGPYSWEEIGGLKKPVEITQEKEKSHRIIPPDEQCLLVCLQPFATPVTVLIGLFGIMFIQTMVISGLISSMLTTLERRFNFTTRQVGYIFSCFEGSGVITTVVISFLNGQRTNRLRTVGITTLLLSLGFALFALPHFLIGPYNPDKLSSDSSPSLRSNSSLSSLINLILPSFRPSNLSFTNGTTPAIVRPAMITQTLYTLGTKSPNLYSGQSSTTEPLLRGASQNPVHTLALSIFCIAMVLAGVGASPLHVLAPTYLWDNLSNKQYPIYSALFYSAGGLGPACGFLAGAGFLSIYIDFPVALPRRGLDRNKPLWLGAWWLGMLVCAAITFLVALPVIAFPKRLADKAVTSDTEIPAEKSKSACISRIGGRQNECEKVKSLDRKINSNDNHYDTKIWSNRVGPVSLLQTADNRATSESAISMRAYLKMGRFEGSEPQLGRTKSLTCSPAKRCETVTVTVVHSSFTSVLSTIGKRVRSAVVVPSSLTGVLTGALLMRHCRPSIDRTLAGVSIVIGVTVFTTISLMLIGCPSNRVAGLTATYDGKPWPWMYGPARLMPPNLTAACNIHSSSSLDRYHNQKRNIYACSFSHFHPVCWKRSKLVEETDLPLGVKGPGPNHLTFFNPCFAGCESDVVQKNYHSGTLVEDFTQCRCLGKTFLNPSGNRLVGINGTVYDYSHVTSGRCPADCPQYSAFLAILFLHILCTGMLQNPSNVTTLSYSIARAPNQHQTYGGENRDTDNNGNAGQCSIDRWPTMAHQKSSGKNTAYIPAPIYFGQLFDLVCQYRLVGGDRSAGAIYRSSDNRETQIGACLQYNLEGLPLVWLGMVLALKLVSLTGSTLTWKAARYRASKSQQHPKSAATSAPADLIPTHSQCPPSPVHLNSYPRTEFKKELTQITELGTTTPSDSTAVCRPEFQDPPQV</sequence>
<feature type="transmembrane region" description="Helical" evidence="3">
    <location>
        <begin position="506"/>
        <end position="528"/>
    </location>
</feature>
<dbReference type="EMBL" id="CAXLJL010000347">
    <property type="protein sequence ID" value="CAL5136756.1"/>
    <property type="molecule type" value="Genomic_DNA"/>
</dbReference>
<dbReference type="GO" id="GO:0016323">
    <property type="term" value="C:basolateral plasma membrane"/>
    <property type="evidence" value="ECO:0007669"/>
    <property type="project" value="TreeGrafter"/>
</dbReference>
<evidence type="ECO:0000313" key="5">
    <source>
        <dbReference type="Proteomes" id="UP001497525"/>
    </source>
</evidence>
<feature type="compositionally biased region" description="Polar residues" evidence="2">
    <location>
        <begin position="1"/>
        <end position="13"/>
    </location>
</feature>
<dbReference type="Pfam" id="PF03137">
    <property type="entry name" value="OATP"/>
    <property type="match status" value="2"/>
</dbReference>
<feature type="transmembrane region" description="Helical" evidence="3">
    <location>
        <begin position="238"/>
        <end position="263"/>
    </location>
</feature>
<keyword evidence="3" id="KW-0812">Transmembrane</keyword>
<dbReference type="PANTHER" id="PTHR11388:SF76">
    <property type="entry name" value="SOLUTE CARRIER ORGANIC ANION TRANSPORTER FAMILY MEMBER"/>
    <property type="match status" value="1"/>
</dbReference>
<feature type="transmembrane region" description="Helical" evidence="3">
    <location>
        <begin position="694"/>
        <end position="714"/>
    </location>
</feature>
<feature type="transmembrane region" description="Helical" evidence="3">
    <location>
        <begin position="460"/>
        <end position="485"/>
    </location>
</feature>
<evidence type="ECO:0000256" key="3">
    <source>
        <dbReference type="SAM" id="Phobius"/>
    </source>
</evidence>
<evidence type="ECO:0000256" key="2">
    <source>
        <dbReference type="SAM" id="MobiDB-lite"/>
    </source>
</evidence>
<dbReference type="AlphaFoldDB" id="A0AAV2TK15"/>